<gene>
    <name evidence="1" type="ORF">METZ01_LOCUS440534</name>
</gene>
<protein>
    <submittedName>
        <fullName evidence="1">Uncharacterized protein</fullName>
    </submittedName>
</protein>
<evidence type="ECO:0000313" key="1">
    <source>
        <dbReference type="EMBL" id="SVD87680.1"/>
    </source>
</evidence>
<feature type="non-terminal residue" evidence="1">
    <location>
        <position position="100"/>
    </location>
</feature>
<proteinExistence type="predicted"/>
<sequence length="100" mass="11269">MSATDDLRFQDFLRDHMTRTVGGEHGGLAFENLPGVGERFSANWPTFWESTDRISQEILDEVERIGRAKAGELILELFLAEDDLQSNVKVFSAILLGELQ</sequence>
<reference evidence="1" key="1">
    <citation type="submission" date="2018-05" db="EMBL/GenBank/DDBJ databases">
        <authorList>
            <person name="Lanie J.A."/>
            <person name="Ng W.-L."/>
            <person name="Kazmierczak K.M."/>
            <person name="Andrzejewski T.M."/>
            <person name="Davidsen T.M."/>
            <person name="Wayne K.J."/>
            <person name="Tettelin H."/>
            <person name="Glass J.I."/>
            <person name="Rusch D."/>
            <person name="Podicherti R."/>
            <person name="Tsui H.-C.T."/>
            <person name="Winkler M.E."/>
        </authorList>
    </citation>
    <scope>NUCLEOTIDE SEQUENCE</scope>
</reference>
<dbReference type="EMBL" id="UINC01179149">
    <property type="protein sequence ID" value="SVD87680.1"/>
    <property type="molecule type" value="Genomic_DNA"/>
</dbReference>
<name>A0A382YX50_9ZZZZ</name>
<accession>A0A382YX50</accession>
<organism evidence="1">
    <name type="scientific">marine metagenome</name>
    <dbReference type="NCBI Taxonomy" id="408172"/>
    <lineage>
        <taxon>unclassified sequences</taxon>
        <taxon>metagenomes</taxon>
        <taxon>ecological metagenomes</taxon>
    </lineage>
</organism>
<dbReference type="AlphaFoldDB" id="A0A382YX50"/>